<feature type="region of interest" description="Disordered" evidence="1">
    <location>
        <begin position="73"/>
        <end position="98"/>
    </location>
</feature>
<gene>
    <name evidence="3" type="ORF">SAMN05518683_11815</name>
</gene>
<sequence length="150" mass="16275">MKKISIPVLFLLLGACSSLDVNNHADYNNQTPVSAFIHTDKPIAAGGPEPVQVHVLQNGEPYEIQENIAITLSSSEKGTIETTAIEPQEDGTPETSVEFPEDGLYRLRADIPVNEHSLQVTKRIGVGNLSEREQQILNADQHSTSAGGHH</sequence>
<accession>A0A1I5W154</accession>
<feature type="chain" id="PRO_5038704866" description="YtkA-like" evidence="2">
    <location>
        <begin position="21"/>
        <end position="150"/>
    </location>
</feature>
<dbReference type="EMBL" id="FOXD01000018">
    <property type="protein sequence ID" value="SFQ12986.1"/>
    <property type="molecule type" value="Genomic_DNA"/>
</dbReference>
<organism evidence="3 4">
    <name type="scientific">Salibacterium halotolerans</name>
    <dbReference type="NCBI Taxonomy" id="1884432"/>
    <lineage>
        <taxon>Bacteria</taxon>
        <taxon>Bacillati</taxon>
        <taxon>Bacillota</taxon>
        <taxon>Bacilli</taxon>
        <taxon>Bacillales</taxon>
        <taxon>Bacillaceae</taxon>
    </lineage>
</organism>
<feature type="signal peptide" evidence="2">
    <location>
        <begin position="1"/>
        <end position="20"/>
    </location>
</feature>
<dbReference type="Proteomes" id="UP000198892">
    <property type="component" value="Unassembled WGS sequence"/>
</dbReference>
<evidence type="ECO:0000313" key="4">
    <source>
        <dbReference type="Proteomes" id="UP000198892"/>
    </source>
</evidence>
<evidence type="ECO:0000256" key="1">
    <source>
        <dbReference type="SAM" id="MobiDB-lite"/>
    </source>
</evidence>
<dbReference type="AlphaFoldDB" id="A0A1I5W154"/>
<reference evidence="4" key="1">
    <citation type="submission" date="2016-10" db="EMBL/GenBank/DDBJ databases">
        <authorList>
            <person name="Varghese N."/>
            <person name="Submissions S."/>
        </authorList>
    </citation>
    <scope>NUCLEOTIDE SEQUENCE [LARGE SCALE GENOMIC DNA]</scope>
    <source>
        <strain evidence="4">S7</strain>
    </source>
</reference>
<proteinExistence type="predicted"/>
<name>A0A1I5W154_9BACI</name>
<dbReference type="RefSeq" id="WP_093338405.1">
    <property type="nucleotide sequence ID" value="NZ_FOXD01000018.1"/>
</dbReference>
<evidence type="ECO:0000256" key="2">
    <source>
        <dbReference type="SAM" id="SignalP"/>
    </source>
</evidence>
<feature type="compositionally biased region" description="Polar residues" evidence="1">
    <location>
        <begin position="73"/>
        <end position="82"/>
    </location>
</feature>
<keyword evidence="2" id="KW-0732">Signal</keyword>
<keyword evidence="4" id="KW-1185">Reference proteome</keyword>
<protein>
    <recommendedName>
        <fullName evidence="5">YtkA-like</fullName>
    </recommendedName>
</protein>
<dbReference type="STRING" id="1884432.SAMN05518683_11815"/>
<evidence type="ECO:0008006" key="5">
    <source>
        <dbReference type="Google" id="ProtNLM"/>
    </source>
</evidence>
<dbReference type="OrthoDB" id="2679563at2"/>
<dbReference type="PROSITE" id="PS51257">
    <property type="entry name" value="PROKAR_LIPOPROTEIN"/>
    <property type="match status" value="1"/>
</dbReference>
<evidence type="ECO:0000313" key="3">
    <source>
        <dbReference type="EMBL" id="SFQ12986.1"/>
    </source>
</evidence>